<sequence>MIGKLDPDTLGRVLDRTGASSADLLTGAAYGEDAAAIDLGDGETLVVSSDPISLAADRAGTLGVYVACNDVAASGADPEFLTNVIFLPEENDETLATLTEQLDAAADALGVTIVGGHTEYVPALERPLLSLTAFGRTDHHVPTGGAQPGDKLLLTKGAAIEGTGILATDFADDAREAGVDQATLDRATDFFEEISIHPEATHLRSAATAMHDPTEGGVVTGCVELAAASGVDLVVDSESIPIRPETAAICEAMGVDPLRIFGSGALLATVPPAAVDTALDALAGAGIDAAVIGEVRESSNEDGDDSNDGALVLDGERITTAPTDQLYPLWEADA</sequence>
<evidence type="ECO:0000313" key="5">
    <source>
        <dbReference type="Proteomes" id="UP000315385"/>
    </source>
</evidence>
<dbReference type="OrthoDB" id="31494at2157"/>
<proteinExistence type="inferred from homology"/>
<dbReference type="InterPro" id="IPR011854">
    <property type="entry name" value="HypE"/>
</dbReference>
<accession>A0A544QLQ5</accession>
<feature type="domain" description="PurM-like N-terminal" evidence="2">
    <location>
        <begin position="31"/>
        <end position="136"/>
    </location>
</feature>
<feature type="domain" description="PurM-like C-terminal" evidence="3">
    <location>
        <begin position="147"/>
        <end position="300"/>
    </location>
</feature>
<evidence type="ECO:0000256" key="1">
    <source>
        <dbReference type="ARBA" id="ARBA00006243"/>
    </source>
</evidence>
<dbReference type="Gene3D" id="3.30.1330.10">
    <property type="entry name" value="PurM-like, N-terminal domain"/>
    <property type="match status" value="1"/>
</dbReference>
<evidence type="ECO:0000313" key="4">
    <source>
        <dbReference type="EMBL" id="TQQ79525.1"/>
    </source>
</evidence>
<dbReference type="Pfam" id="PF00586">
    <property type="entry name" value="AIRS"/>
    <property type="match status" value="1"/>
</dbReference>
<dbReference type="PANTHER" id="PTHR30303">
    <property type="entry name" value="HYDROGENASE ISOENZYMES FORMATION PROTEIN HYPE"/>
    <property type="match status" value="1"/>
</dbReference>
<dbReference type="CDD" id="cd06061">
    <property type="entry name" value="PurM-like1"/>
    <property type="match status" value="1"/>
</dbReference>
<dbReference type="InterPro" id="IPR036676">
    <property type="entry name" value="PurM-like_C_sf"/>
</dbReference>
<reference evidence="4 5" key="1">
    <citation type="submission" date="2019-02" db="EMBL/GenBank/DDBJ databases">
        <title>Halonotius sp. a new haloqrchaeon isolated from saline water.</title>
        <authorList>
            <person name="Duran-Viseras A."/>
            <person name="Sanchez-Porro C."/>
            <person name="Ventosa A."/>
        </authorList>
    </citation>
    <scope>NUCLEOTIDE SEQUENCE [LARGE SCALE GENOMIC DNA]</scope>
    <source>
        <strain evidence="4 5">F9-27</strain>
    </source>
</reference>
<dbReference type="PIRSF" id="PIRSF005644">
    <property type="entry name" value="Hdrgns_mtr_HypE"/>
    <property type="match status" value="1"/>
</dbReference>
<protein>
    <submittedName>
        <fullName evidence="4">Hydrogenase expression protein</fullName>
    </submittedName>
</protein>
<name>A0A544QLQ5_9EURY</name>
<dbReference type="RefSeq" id="WP_142444114.1">
    <property type="nucleotide sequence ID" value="NZ_SESI01000003.1"/>
</dbReference>
<comment type="caution">
    <text evidence="4">The sequence shown here is derived from an EMBL/GenBank/DDBJ whole genome shotgun (WGS) entry which is preliminary data.</text>
</comment>
<keyword evidence="5" id="KW-1185">Reference proteome</keyword>
<organism evidence="4 5">
    <name type="scientific">Halonotius roseus</name>
    <dbReference type="NCBI Taxonomy" id="2511997"/>
    <lineage>
        <taxon>Archaea</taxon>
        <taxon>Methanobacteriati</taxon>
        <taxon>Methanobacteriota</taxon>
        <taxon>Stenosarchaea group</taxon>
        <taxon>Halobacteria</taxon>
        <taxon>Halobacteriales</taxon>
        <taxon>Haloferacaceae</taxon>
        <taxon>Halonotius</taxon>
    </lineage>
</organism>
<dbReference type="GO" id="GO:0051604">
    <property type="term" value="P:protein maturation"/>
    <property type="evidence" value="ECO:0007669"/>
    <property type="project" value="TreeGrafter"/>
</dbReference>
<dbReference type="Pfam" id="PF02769">
    <property type="entry name" value="AIRS_C"/>
    <property type="match status" value="1"/>
</dbReference>
<dbReference type="Proteomes" id="UP000315385">
    <property type="component" value="Unassembled WGS sequence"/>
</dbReference>
<dbReference type="EMBL" id="SESI01000003">
    <property type="protein sequence ID" value="TQQ79525.1"/>
    <property type="molecule type" value="Genomic_DNA"/>
</dbReference>
<dbReference type="AlphaFoldDB" id="A0A544QLQ5"/>
<dbReference type="PANTHER" id="PTHR30303:SF4">
    <property type="entry name" value="HYDROGENASE EXPRESSION_FORMATION PROTEIN HYPE"/>
    <property type="match status" value="1"/>
</dbReference>
<dbReference type="InterPro" id="IPR010918">
    <property type="entry name" value="PurM-like_C_dom"/>
</dbReference>
<dbReference type="InterPro" id="IPR036921">
    <property type="entry name" value="PurM-like_N_sf"/>
</dbReference>
<dbReference type="SUPFAM" id="SSF55326">
    <property type="entry name" value="PurM N-terminal domain-like"/>
    <property type="match status" value="1"/>
</dbReference>
<dbReference type="SUPFAM" id="SSF56042">
    <property type="entry name" value="PurM C-terminal domain-like"/>
    <property type="match status" value="1"/>
</dbReference>
<comment type="similarity">
    <text evidence="1">Belongs to the HypE family.</text>
</comment>
<gene>
    <name evidence="4" type="ORF">EWF95_10955</name>
</gene>
<dbReference type="InterPro" id="IPR016188">
    <property type="entry name" value="PurM-like_N"/>
</dbReference>
<dbReference type="Gene3D" id="3.90.650.10">
    <property type="entry name" value="PurM-like C-terminal domain"/>
    <property type="match status" value="1"/>
</dbReference>
<evidence type="ECO:0000259" key="2">
    <source>
        <dbReference type="Pfam" id="PF00586"/>
    </source>
</evidence>
<evidence type="ECO:0000259" key="3">
    <source>
        <dbReference type="Pfam" id="PF02769"/>
    </source>
</evidence>